<keyword evidence="1" id="KW-0500">Molybdenum</keyword>
<dbReference type="GO" id="GO:0016491">
    <property type="term" value="F:oxidoreductase activity"/>
    <property type="evidence" value="ECO:0007669"/>
    <property type="project" value="InterPro"/>
</dbReference>
<dbReference type="OrthoDB" id="8300278at2759"/>
<organism evidence="2 3">
    <name type="scientific">Allacma fusca</name>
    <dbReference type="NCBI Taxonomy" id="39272"/>
    <lineage>
        <taxon>Eukaryota</taxon>
        <taxon>Metazoa</taxon>
        <taxon>Ecdysozoa</taxon>
        <taxon>Arthropoda</taxon>
        <taxon>Hexapoda</taxon>
        <taxon>Collembola</taxon>
        <taxon>Symphypleona</taxon>
        <taxon>Sminthuridae</taxon>
        <taxon>Allacma</taxon>
    </lineage>
</organism>
<accession>A0A8J2NP15</accession>
<dbReference type="InterPro" id="IPR016208">
    <property type="entry name" value="Ald_Oxase/xanthine_DH-like"/>
</dbReference>
<dbReference type="Proteomes" id="UP000708208">
    <property type="component" value="Unassembled WGS sequence"/>
</dbReference>
<protein>
    <submittedName>
        <fullName evidence="2">Uncharacterized protein</fullName>
    </submittedName>
</protein>
<feature type="non-terminal residue" evidence="2">
    <location>
        <position position="88"/>
    </location>
</feature>
<reference evidence="2" key="1">
    <citation type="submission" date="2021-06" db="EMBL/GenBank/DDBJ databases">
        <authorList>
            <person name="Hodson N. C."/>
            <person name="Mongue J. A."/>
            <person name="Jaron S. K."/>
        </authorList>
    </citation>
    <scope>NUCLEOTIDE SEQUENCE</scope>
</reference>
<dbReference type="PANTHER" id="PTHR11908">
    <property type="entry name" value="XANTHINE DEHYDROGENASE"/>
    <property type="match status" value="1"/>
</dbReference>
<gene>
    <name evidence="2" type="ORF">AFUS01_LOCUS6212</name>
</gene>
<proteinExistence type="predicted"/>
<dbReference type="AlphaFoldDB" id="A0A8J2NP15"/>
<comment type="caution">
    <text evidence="2">The sequence shown here is derived from an EMBL/GenBank/DDBJ whole genome shotgun (WGS) entry which is preliminary data.</text>
</comment>
<evidence type="ECO:0000313" key="3">
    <source>
        <dbReference type="Proteomes" id="UP000708208"/>
    </source>
</evidence>
<dbReference type="EMBL" id="CAJVCH010040633">
    <property type="protein sequence ID" value="CAG7716718.1"/>
    <property type="molecule type" value="Genomic_DNA"/>
</dbReference>
<dbReference type="PANTHER" id="PTHR11908:SF132">
    <property type="entry name" value="ALDEHYDE OXIDASE 1-RELATED"/>
    <property type="match status" value="1"/>
</dbReference>
<sequence length="88" mass="9941">MILAESRELAYKAVSMVEVYYQNREKPILDIPSALEKAEKEGKLSECIVTIRKPTEDPIKDASNNISGEFHTGGQYHFHMETQVAICV</sequence>
<keyword evidence="3" id="KW-1185">Reference proteome</keyword>
<evidence type="ECO:0000313" key="2">
    <source>
        <dbReference type="EMBL" id="CAG7716718.1"/>
    </source>
</evidence>
<evidence type="ECO:0000256" key="1">
    <source>
        <dbReference type="ARBA" id="ARBA00022505"/>
    </source>
</evidence>
<name>A0A8J2NP15_9HEXA</name>
<dbReference type="GO" id="GO:0005506">
    <property type="term" value="F:iron ion binding"/>
    <property type="evidence" value="ECO:0007669"/>
    <property type="project" value="InterPro"/>
</dbReference>